<dbReference type="GeneID" id="20308202"/>
<dbReference type="SUPFAM" id="SSF57850">
    <property type="entry name" value="RING/U-box"/>
    <property type="match status" value="1"/>
</dbReference>
<name>H6BTJ9_EXODN</name>
<feature type="domain" description="UBC core" evidence="4">
    <location>
        <begin position="1514"/>
        <end position="1660"/>
    </location>
</feature>
<gene>
    <name evidence="7" type="ORF">HMPREF1120_03563</name>
</gene>
<dbReference type="Pfam" id="PF00179">
    <property type="entry name" value="UQ_con"/>
    <property type="match status" value="1"/>
</dbReference>
<evidence type="ECO:0000313" key="8">
    <source>
        <dbReference type="Proteomes" id="UP000007304"/>
    </source>
</evidence>
<dbReference type="SMART" id="SM00504">
    <property type="entry name" value="Ubox"/>
    <property type="match status" value="1"/>
</dbReference>
<dbReference type="InterPro" id="IPR003613">
    <property type="entry name" value="Ubox_domain"/>
</dbReference>
<proteinExistence type="predicted"/>
<dbReference type="Pfam" id="PF00092">
    <property type="entry name" value="VWA"/>
    <property type="match status" value="1"/>
</dbReference>
<dbReference type="Pfam" id="PF04564">
    <property type="entry name" value="U-box"/>
    <property type="match status" value="1"/>
</dbReference>
<reference evidence="7" key="1">
    <citation type="submission" date="2011-07" db="EMBL/GenBank/DDBJ databases">
        <title>The Genome Sequence of Exophiala (Wangiella) dermatitidis NIH/UT8656.</title>
        <authorList>
            <consortium name="The Broad Institute Genome Sequencing Platform"/>
            <person name="Cuomo C."/>
            <person name="Wang Z."/>
            <person name="Hunicke-Smith S."/>
            <person name="Szanislo P.J."/>
            <person name="Earl A."/>
            <person name="Young S.K."/>
            <person name="Zeng Q."/>
            <person name="Gargeya S."/>
            <person name="Fitzgerald M."/>
            <person name="Haas B."/>
            <person name="Abouelleil A."/>
            <person name="Alvarado L."/>
            <person name="Arachchi H.M."/>
            <person name="Berlin A."/>
            <person name="Brown A."/>
            <person name="Chapman S.B."/>
            <person name="Chen Z."/>
            <person name="Dunbar C."/>
            <person name="Freedman E."/>
            <person name="Gearin G."/>
            <person name="Gellesch M."/>
            <person name="Goldberg J."/>
            <person name="Griggs A."/>
            <person name="Gujja S."/>
            <person name="Heiman D."/>
            <person name="Howarth C."/>
            <person name="Larson L."/>
            <person name="Lui A."/>
            <person name="MacDonald P.J.P."/>
            <person name="Montmayeur A."/>
            <person name="Murphy C."/>
            <person name="Neiman D."/>
            <person name="Pearson M."/>
            <person name="Priest M."/>
            <person name="Roberts A."/>
            <person name="Saif S."/>
            <person name="Shea T."/>
            <person name="Shenoy N."/>
            <person name="Sisk P."/>
            <person name="Stolte C."/>
            <person name="Sykes S."/>
            <person name="Wortman J."/>
            <person name="Nusbaum C."/>
            <person name="Birren B."/>
        </authorList>
    </citation>
    <scope>NUCLEOTIDE SEQUENCE</scope>
    <source>
        <strain evidence="7">NIH/UT8656</strain>
    </source>
</reference>
<keyword evidence="8" id="KW-1185">Reference proteome</keyword>
<dbReference type="Gene3D" id="3.40.50.410">
    <property type="entry name" value="von Willebrand factor, type A domain"/>
    <property type="match status" value="1"/>
</dbReference>
<dbReference type="SUPFAM" id="SSF53300">
    <property type="entry name" value="vWA-like"/>
    <property type="match status" value="1"/>
</dbReference>
<dbReference type="PANTHER" id="PTHR24068">
    <property type="entry name" value="UBIQUITIN-CONJUGATING ENZYME E2"/>
    <property type="match status" value="1"/>
</dbReference>
<keyword evidence="2" id="KW-0413">Isomerase</keyword>
<dbReference type="RefSeq" id="XP_009155887.1">
    <property type="nucleotide sequence ID" value="XM_009157639.1"/>
</dbReference>
<dbReference type="GO" id="GO:0016567">
    <property type="term" value="P:protein ubiquitination"/>
    <property type="evidence" value="ECO:0007669"/>
    <property type="project" value="InterPro"/>
</dbReference>
<accession>H6BTJ9</accession>
<dbReference type="InParanoid" id="H6BTJ9"/>
<dbReference type="EC" id="5.2.1.8" evidence="1"/>
<feature type="domain" description="U-box" evidence="6">
    <location>
        <begin position="953"/>
        <end position="1026"/>
    </location>
</feature>
<dbReference type="EMBL" id="JH226132">
    <property type="protein sequence ID" value="EHY55427.1"/>
    <property type="molecule type" value="Genomic_DNA"/>
</dbReference>
<dbReference type="SMART" id="SM00212">
    <property type="entry name" value="UBCc"/>
    <property type="match status" value="1"/>
</dbReference>
<dbReference type="InterPro" id="IPR016135">
    <property type="entry name" value="UBQ-conjugating_enzyme/RWD"/>
</dbReference>
<dbReference type="Gene3D" id="3.10.110.10">
    <property type="entry name" value="Ubiquitin Conjugating Enzyme"/>
    <property type="match status" value="1"/>
</dbReference>
<dbReference type="InterPro" id="IPR000608">
    <property type="entry name" value="UBC"/>
</dbReference>
<sequence length="1673" mass="186795">MAPYKVVLRPPNGDTLSLVVPFDGSRTFEHLFQEVLRRASKRCTLPSSTQPEHLRLCLNSEDGFLIEPDDIIQEVLTGSEILFIVFPAAPCDNDSSHTGSDIDKADTERTVQIRVITPELAQRTHDHGQIPLLDGGRRYPLSATLGQIGEEIAEHLQTSLVAQNPPADDECNCRLAELLEKRGIWEKISCHGHINQECTFESPGLPLHHACAQCSEQLIAHKIQDSSSPCGAYLLRRVDLPCGHVVHSQCLHGGVDYDCPTSCYAMESVNQLFSRQLLVVSGTGIVEQLKLKSMAHSDLMAALSDRFEECLHRSKVASCIGGAGGSRVYTRLPIVAICARKRHGKDHPTLPEVDKPSLPQLDLHTVESPLNMGNLDLTLESSRLCELEVDGVVTLYAVKRKSSAREGKAMGKNAMFAAAEHWNLPAGHSDRGMAAFLASLRVFAHVVGSEEFDDIRKNGVLQIVHYLTQFPPAVRATHILMDGKTLLPFESAALVQSLAAVCEELIPFKLVAGDSRRCLEGARLVLGFILYQAKNLASERQGTAEDLMGLQGSIPYITNYHTVDMKDVKTMEIVTRPVLTNVGLVDRAVFDVFKVFSDSQLLKHSPSCNLEELRESNSSKLRVALLYGGGLREAPYYQGHLLAAKLRDARGSRGNPFDMKELAADISFLASLCEGTPAVVVSPNQLPRAKAPSLTLDRNGNLAVYTGHAPCARPGREHAVFHPLSGLEENIDVTIVMQQLGPIIEGRKQDGTNVFDLFSATYRRKETFPTEMLMFCVDCSQSMNRGTTFYELKNEVEYPRPIDESLLEYDDSDITFEDMKSWLCHHECFNDMLGTLLYDASEHGANAHDILAYWITVTRRHIEHLIRTQHNAVPTAPSLPHFQASASVDIQLLRRILAGLKRHSQALADFLVFSAFEPGYTPTEISWSYGDPIPSGPAAAQSQTTTELEDVCDIPHEYLCPITRVLFEDPVVTTDGTIFERKAIERWYRISQTSPLTGLPVADTQLSYDHGLAVKIEAWVKAEDVVQSIPPARKRLRSSSGRPTVRVHFVAPSVSFTREVNTSASLVDLHKIVFRGLRGLYTRFLLHLRGALLPCSDDDLLQWGVSSDETISVTLLNAEEYGGPDDPTGKGEMCLVRVYEGSNENKELFKYWVPLHSGLTFESICFRYARFHTQNVGRSVPPQDVSPWTVHRLPGDDTWQKTPHQAWDYLSPVLQMRSRCKIQQCEKLYASRKDSRHGRSAVSDVGGDSARNYRILKVSMEDYIPPEQEELNKRRKQGKYSRMAVTKQVFDALINRLIAYSFPTQVGLVTFGTKAKMSQKLTDVVENFRRAVEKMEGRGKTALWDALALASDHMEEVAQQYPDAAKRIICLSDGEDTGSKLTHSAVCQMFRQRRVVVDSVSISSDSSSTLDLRLLSYLTAGYKFSPKTIEEAAALCELEPVLSIDERPPINQPSDHYSSADQVAQPDHVTNDEYPARKTHPKVNDSFVHIAAQSQRTGRSDSVNNQPHATNPSVRSRRLLQEIQDIVSHPHPSYDVYVSESNMAFWKIVLEGPDESSYEGGTFVFYLDMGEHYPLRAPSGRFLTRIFHPNINRHGRICHSIFDRNWTVDTTNKQVLDTVFGLLLVPEFTDPINTTVTLDYYWDEVAFKEQVQQHIRKYASESRQEAGKAIMGG</sequence>
<dbReference type="InterPro" id="IPR013083">
    <property type="entry name" value="Znf_RING/FYVE/PHD"/>
</dbReference>
<dbReference type="STRING" id="858893.H6BTJ9"/>
<dbReference type="PROSITE" id="PS50127">
    <property type="entry name" value="UBC_2"/>
    <property type="match status" value="1"/>
</dbReference>
<dbReference type="GO" id="GO:0003755">
    <property type="term" value="F:peptidyl-prolyl cis-trans isomerase activity"/>
    <property type="evidence" value="ECO:0007669"/>
    <property type="project" value="UniProtKB-KW"/>
</dbReference>
<dbReference type="OrthoDB" id="4135107at2759"/>
<keyword evidence="2" id="KW-0697">Rotamase</keyword>
<evidence type="ECO:0000256" key="3">
    <source>
        <dbReference type="SAM" id="MobiDB-lite"/>
    </source>
</evidence>
<dbReference type="PROSITE" id="PS51698">
    <property type="entry name" value="U_BOX"/>
    <property type="match status" value="1"/>
</dbReference>
<dbReference type="InterPro" id="IPR002035">
    <property type="entry name" value="VWF_A"/>
</dbReference>
<evidence type="ECO:0000256" key="2">
    <source>
        <dbReference type="ARBA" id="ARBA00023110"/>
    </source>
</evidence>
<feature type="domain" description="VWFA" evidence="5">
    <location>
        <begin position="1271"/>
        <end position="1442"/>
    </location>
</feature>
<dbReference type="eggNOG" id="KOG0417">
    <property type="taxonomic scope" value="Eukaryota"/>
</dbReference>
<dbReference type="InterPro" id="IPR036465">
    <property type="entry name" value="vWFA_dom_sf"/>
</dbReference>
<protein>
    <recommendedName>
        <fullName evidence="1">peptidylprolyl isomerase</fullName>
        <ecNumber evidence="1">5.2.1.8</ecNumber>
    </recommendedName>
</protein>
<evidence type="ECO:0000259" key="5">
    <source>
        <dbReference type="PROSITE" id="PS50234"/>
    </source>
</evidence>
<dbReference type="VEuPathDB" id="FungiDB:HMPREF1120_03563"/>
<dbReference type="Proteomes" id="UP000007304">
    <property type="component" value="Unassembled WGS sequence"/>
</dbReference>
<evidence type="ECO:0000259" key="4">
    <source>
        <dbReference type="PROSITE" id="PS50127"/>
    </source>
</evidence>
<feature type="region of interest" description="Disordered" evidence="3">
    <location>
        <begin position="1494"/>
        <end position="1514"/>
    </location>
</feature>
<evidence type="ECO:0000256" key="1">
    <source>
        <dbReference type="ARBA" id="ARBA00013194"/>
    </source>
</evidence>
<dbReference type="PROSITE" id="PS50234">
    <property type="entry name" value="VWFA"/>
    <property type="match status" value="1"/>
</dbReference>
<dbReference type="GO" id="GO:0004842">
    <property type="term" value="F:ubiquitin-protein transferase activity"/>
    <property type="evidence" value="ECO:0007669"/>
    <property type="project" value="InterPro"/>
</dbReference>
<evidence type="ECO:0000259" key="6">
    <source>
        <dbReference type="PROSITE" id="PS51698"/>
    </source>
</evidence>
<organism evidence="7 8">
    <name type="scientific">Exophiala dermatitidis (strain ATCC 34100 / CBS 525.76 / NIH/UT8656)</name>
    <name type="common">Black yeast</name>
    <name type="synonym">Wangiella dermatitidis</name>
    <dbReference type="NCBI Taxonomy" id="858893"/>
    <lineage>
        <taxon>Eukaryota</taxon>
        <taxon>Fungi</taxon>
        <taxon>Dikarya</taxon>
        <taxon>Ascomycota</taxon>
        <taxon>Pezizomycotina</taxon>
        <taxon>Eurotiomycetes</taxon>
        <taxon>Chaetothyriomycetidae</taxon>
        <taxon>Chaetothyriales</taxon>
        <taxon>Herpotrichiellaceae</taxon>
        <taxon>Exophiala</taxon>
    </lineage>
</organism>
<dbReference type="CDD" id="cd16655">
    <property type="entry name" value="RING-Ubox_WDSUB1-like"/>
    <property type="match status" value="1"/>
</dbReference>
<evidence type="ECO:0000313" key="7">
    <source>
        <dbReference type="EMBL" id="EHY55427.1"/>
    </source>
</evidence>
<dbReference type="SUPFAM" id="SSF54495">
    <property type="entry name" value="UBC-like"/>
    <property type="match status" value="1"/>
</dbReference>
<dbReference type="Gene3D" id="3.30.40.10">
    <property type="entry name" value="Zinc/RING finger domain, C3HC4 (zinc finger)"/>
    <property type="match status" value="1"/>
</dbReference>
<dbReference type="CDD" id="cd00198">
    <property type="entry name" value="vWFA"/>
    <property type="match status" value="1"/>
</dbReference>